<reference evidence="1 2" key="1">
    <citation type="journal article" date="2016" name="BMC Genomics">
        <title>Comparative genomics reveals Cyclospora cayetanensis possesses coccidia-like metabolism and invasion components but unique surface antigens.</title>
        <authorList>
            <person name="Liu S."/>
            <person name="Wang L."/>
            <person name="Zheng H."/>
            <person name="Xu Z."/>
            <person name="Roellig D.M."/>
            <person name="Li N."/>
            <person name="Frace M.A."/>
            <person name="Tang K."/>
            <person name="Arrowood M.J."/>
            <person name="Moss D.M."/>
            <person name="Zhang L."/>
            <person name="Feng Y."/>
            <person name="Xiao L."/>
        </authorList>
    </citation>
    <scope>NUCLEOTIDE SEQUENCE [LARGE SCALE GENOMIC DNA]</scope>
    <source>
        <strain evidence="1 2">CHN_HEN01</strain>
    </source>
</reference>
<evidence type="ECO:0000313" key="1">
    <source>
        <dbReference type="EMBL" id="OEH80433.1"/>
    </source>
</evidence>
<dbReference type="OrthoDB" id="348099at2759"/>
<evidence type="ECO:0000313" key="2">
    <source>
        <dbReference type="Proteomes" id="UP000095192"/>
    </source>
</evidence>
<dbReference type="EMBL" id="JROU02000078">
    <property type="protein sequence ID" value="OEH80433.1"/>
    <property type="molecule type" value="Genomic_DNA"/>
</dbReference>
<gene>
    <name evidence="1" type="ORF">cyc_09016</name>
</gene>
<name>A0A1D3DAH2_9EIME</name>
<keyword evidence="2" id="KW-1185">Reference proteome</keyword>
<dbReference type="AlphaFoldDB" id="A0A1D3DAH2"/>
<organism evidence="1 2">
    <name type="scientific">Cyclospora cayetanensis</name>
    <dbReference type="NCBI Taxonomy" id="88456"/>
    <lineage>
        <taxon>Eukaryota</taxon>
        <taxon>Sar</taxon>
        <taxon>Alveolata</taxon>
        <taxon>Apicomplexa</taxon>
        <taxon>Conoidasida</taxon>
        <taxon>Coccidia</taxon>
        <taxon>Eucoccidiorida</taxon>
        <taxon>Eimeriorina</taxon>
        <taxon>Eimeriidae</taxon>
        <taxon>Cyclospora</taxon>
    </lineage>
</organism>
<dbReference type="VEuPathDB" id="ToxoDB:LOC34624549"/>
<proteinExistence type="predicted"/>
<dbReference type="GeneID" id="34624549"/>
<dbReference type="VEuPathDB" id="ToxoDB:cyc_09016"/>
<protein>
    <submittedName>
        <fullName evidence="1">Uncharacterized protein</fullName>
    </submittedName>
</protein>
<accession>A0A1D3DAH2</accession>
<dbReference type="Proteomes" id="UP000095192">
    <property type="component" value="Unassembled WGS sequence"/>
</dbReference>
<comment type="caution">
    <text evidence="1">The sequence shown here is derived from an EMBL/GenBank/DDBJ whole genome shotgun (WGS) entry which is preliminary data.</text>
</comment>
<sequence length="202" mass="22133">MVCPPDLLQQELDCLRRTYTPFAEFAALPTTLAGSFSSTSLAPAAPAAAAASSSVAVPLPRRRKAAASPRLEQDCRQERLQQFLCAVRHPLGSLVLTIGLELDGLRLLHVACLPHQTPQAALKAQDQRQQHAPKQHQQLLLREAWGIRDPAPLPDTLFESFEGLLQAVCPTEFQRMQQALLLQRLKLQPRRAGVGGTPETTP</sequence>